<feature type="region of interest" description="Disordered" evidence="1">
    <location>
        <begin position="619"/>
        <end position="653"/>
    </location>
</feature>
<sequence length="1441" mass="161655">MDGVVSNLISEDRQWDVSLLNQWFSPVDVDRILTILLGFFRHNDTLVWHYHSSGVYSVQTGYHYATSLEDIDNSSCSSSANQWWKFFLSLQLPQKITIFAWRAYNDTLHVASTLSIWSERNQVIHGQQAKPAKNLTFFAENYLHNFGVAQPKFRLDIGTSAQPHTSTASPIPWKPPALVSFMDNLLNDMNHTLTLTESEREVQTLPTGLSIGRNAPTNHVLYTRVISARDINRKTFKIKMSGFWKGQFPVTITDHHSGLFLVSFGCLGDLRKILLLEPWHFQNHLIVLSSPTALPEAMILTPFWIQLHRLPFLSKSKQMAEWAGNLLGTYVDVHEDSLNEGWGPFLRFRAILDISKPLLRGKMVKLQDSQDEFWLEFRYERLPEFCFECGTIGHPFESCHTFLEQICNGVEPSLEYGPSMIGSPLPESSYDRYRTDFFKGGVWPLMTRLGKKSFTTAIPNLSTIPLHLPNNLTTCEYSNPPQPPSPLIASSSFTLVSTFRTVPMTTGVTSSKEASVIPFPPYLPLKPMIATYPPNPQTVKYFPHSPPLPVSFPSVPSTPSTIVSTLLSAAGQSPRSLSKGKAVLEYDIGTKNINPNKQFKRQIDSKSLRNVLKRCRSNVHSTQLASSAPTSTSTLPVSSASDLDSEESQSDVSAEQGPCVLFIMETKLESGNADRFRNKLHFPHGIVVPRLGLSGGLMLLWKSHITLSIKNYSTNHIDCFMESDFNEILSHDDKIGGSTRNASQITAFRATLDAFTPLAQLTTNISNCASDLQKWHFQHFGNLKSDIKDSHDHVAALQNSSSTDPQHFEALKNSEMILDELLAREEDYWHQRARISWMKSGDSNTNFFHQRANSRSTNNRTKKLRDANGNNQTSTPAMLDIITTYFQSLFSSQEVDEHAMRTIIDSIPTTIDVASQNIISAPYTAEEVRTALRTMSDDKSPGVDGMSVMFFTNYWHIVGSLVTDAILDVLNNGADPTLLNKTIITLIPKVKKPQLITQYRPISLCTVLCKLISKSIVLRIQPFLPLVISEYQSAFLSQRLITDNVLVAFELLHSLKNRKRGTQGYAAIKLDMSKAFDRVEWPYLAQVMLKMGFGSVVIDLILRCLQSVTYSFLLNGQVMGELVPTRGIRQGDPLSPYLFLICAEGLSSLLQTAEENGSLHGLKVFRTAPSVSHLFFADDSVLFCRANHQSARSIKHVLDIYGRASGQVVNQDKCVLSFSPNTRSQNQAFFQQMLNMPIQPCHEDYLGLPSFAGRDKTKLFSSITYKIWKLLSSWKEQLFSVGGKEAKIHGGLGFRNFIHFNQALLTKQAWRLLESPNSLLGRVLHHRYFLNGDFLAAGLGATPSLTWRSIVWGKELLVQGLRWRVGSGENITCKSDSWLPGHTTFTAFSFTGSDASLQVADLIDQHRQWDITAISANFGPADFDRILAIPLSLYPTEDILI</sequence>
<dbReference type="Pfam" id="PF14392">
    <property type="entry name" value="zf-CCHC_4"/>
    <property type="match status" value="1"/>
</dbReference>
<name>A0A803P8K3_CANSA</name>
<feature type="compositionally biased region" description="Polar residues" evidence="1">
    <location>
        <begin position="849"/>
        <end position="859"/>
    </location>
</feature>
<dbReference type="PROSITE" id="PS50878">
    <property type="entry name" value="RT_POL"/>
    <property type="match status" value="1"/>
</dbReference>
<organism evidence="3 4">
    <name type="scientific">Cannabis sativa</name>
    <name type="common">Hemp</name>
    <name type="synonym">Marijuana</name>
    <dbReference type="NCBI Taxonomy" id="3483"/>
    <lineage>
        <taxon>Eukaryota</taxon>
        <taxon>Viridiplantae</taxon>
        <taxon>Streptophyta</taxon>
        <taxon>Embryophyta</taxon>
        <taxon>Tracheophyta</taxon>
        <taxon>Spermatophyta</taxon>
        <taxon>Magnoliopsida</taxon>
        <taxon>eudicotyledons</taxon>
        <taxon>Gunneridae</taxon>
        <taxon>Pentapetalae</taxon>
        <taxon>rosids</taxon>
        <taxon>fabids</taxon>
        <taxon>Rosales</taxon>
        <taxon>Cannabaceae</taxon>
        <taxon>Cannabis</taxon>
    </lineage>
</organism>
<dbReference type="InterPro" id="IPR052343">
    <property type="entry name" value="Retrotransposon-Effector_Assoc"/>
</dbReference>
<dbReference type="CDD" id="cd01650">
    <property type="entry name" value="RT_nLTR_like"/>
    <property type="match status" value="1"/>
</dbReference>
<dbReference type="EMBL" id="UZAU01000251">
    <property type="status" value="NOT_ANNOTATED_CDS"/>
    <property type="molecule type" value="Genomic_DNA"/>
</dbReference>
<dbReference type="InterPro" id="IPR000477">
    <property type="entry name" value="RT_dom"/>
</dbReference>
<dbReference type="Gramene" id="evm.model.03.324">
    <property type="protein sequence ID" value="cds.evm.model.03.324"/>
    <property type="gene ID" value="evm.TU.03.324"/>
</dbReference>
<proteinExistence type="predicted"/>
<keyword evidence="4" id="KW-1185">Reference proteome</keyword>
<protein>
    <recommendedName>
        <fullName evidence="2">Reverse transcriptase domain-containing protein</fullName>
    </recommendedName>
</protein>
<dbReference type="Proteomes" id="UP000596661">
    <property type="component" value="Chromosome 3"/>
</dbReference>
<dbReference type="Pfam" id="PF00078">
    <property type="entry name" value="RVT_1"/>
    <property type="match status" value="1"/>
</dbReference>
<feature type="compositionally biased region" description="Low complexity" evidence="1">
    <location>
        <begin position="621"/>
        <end position="641"/>
    </location>
</feature>
<dbReference type="PANTHER" id="PTHR46890:SF48">
    <property type="entry name" value="RNA-DIRECTED DNA POLYMERASE"/>
    <property type="match status" value="1"/>
</dbReference>
<evidence type="ECO:0000313" key="3">
    <source>
        <dbReference type="EnsemblPlants" id="cds.evm.model.03.324"/>
    </source>
</evidence>
<reference evidence="3" key="2">
    <citation type="submission" date="2021-03" db="UniProtKB">
        <authorList>
            <consortium name="EnsemblPlants"/>
        </authorList>
    </citation>
    <scope>IDENTIFICATION</scope>
</reference>
<dbReference type="InterPro" id="IPR025836">
    <property type="entry name" value="Zn_knuckle_CX2CX4HX4C"/>
</dbReference>
<dbReference type="InterPro" id="IPR043502">
    <property type="entry name" value="DNA/RNA_pol_sf"/>
</dbReference>
<feature type="region of interest" description="Disordered" evidence="1">
    <location>
        <begin position="849"/>
        <end position="873"/>
    </location>
</feature>
<dbReference type="EnsemblPlants" id="evm.model.03.324">
    <property type="protein sequence ID" value="cds.evm.model.03.324"/>
    <property type="gene ID" value="evm.TU.03.324"/>
</dbReference>
<evidence type="ECO:0000313" key="4">
    <source>
        <dbReference type="Proteomes" id="UP000596661"/>
    </source>
</evidence>
<evidence type="ECO:0000256" key="1">
    <source>
        <dbReference type="SAM" id="MobiDB-lite"/>
    </source>
</evidence>
<evidence type="ECO:0000259" key="2">
    <source>
        <dbReference type="PROSITE" id="PS50878"/>
    </source>
</evidence>
<reference evidence="3" key="1">
    <citation type="submission" date="2018-11" db="EMBL/GenBank/DDBJ databases">
        <authorList>
            <person name="Grassa J C."/>
        </authorList>
    </citation>
    <scope>NUCLEOTIDE SEQUENCE [LARGE SCALE GENOMIC DNA]</scope>
</reference>
<accession>A0A803P8K3</accession>
<feature type="domain" description="Reverse transcriptase" evidence="2">
    <location>
        <begin position="968"/>
        <end position="1250"/>
    </location>
</feature>
<dbReference type="PANTHER" id="PTHR46890">
    <property type="entry name" value="NON-LTR RETROLELEMENT REVERSE TRANSCRIPTASE-LIKE PROTEIN-RELATED"/>
    <property type="match status" value="1"/>
</dbReference>
<dbReference type="SUPFAM" id="SSF56672">
    <property type="entry name" value="DNA/RNA polymerases"/>
    <property type="match status" value="1"/>
</dbReference>